<proteinExistence type="predicted"/>
<protein>
    <submittedName>
        <fullName evidence="2">Glycosyl transferase family 1</fullName>
    </submittedName>
</protein>
<evidence type="ECO:0000313" key="3">
    <source>
        <dbReference type="Proteomes" id="UP000215145"/>
    </source>
</evidence>
<dbReference type="InterPro" id="IPR001296">
    <property type="entry name" value="Glyco_trans_1"/>
</dbReference>
<name>A0A229NWI1_9BACL</name>
<evidence type="ECO:0000259" key="1">
    <source>
        <dbReference type="Pfam" id="PF00534"/>
    </source>
</evidence>
<dbReference type="SUPFAM" id="SSF53756">
    <property type="entry name" value="UDP-Glycosyltransferase/glycogen phosphorylase"/>
    <property type="match status" value="1"/>
</dbReference>
<keyword evidence="2" id="KW-0808">Transferase</keyword>
<dbReference type="Proteomes" id="UP000215145">
    <property type="component" value="Unassembled WGS sequence"/>
</dbReference>
<accession>A0A229NWI1</accession>
<organism evidence="2 3">
    <name type="scientific">Paenibacillus herberti</name>
    <dbReference type="NCBI Taxonomy" id="1619309"/>
    <lineage>
        <taxon>Bacteria</taxon>
        <taxon>Bacillati</taxon>
        <taxon>Bacillota</taxon>
        <taxon>Bacilli</taxon>
        <taxon>Bacillales</taxon>
        <taxon>Paenibacillaceae</taxon>
        <taxon>Paenibacillus</taxon>
    </lineage>
</organism>
<feature type="domain" description="Glycosyl transferase family 1" evidence="1">
    <location>
        <begin position="230"/>
        <end position="340"/>
    </location>
</feature>
<dbReference type="EMBL" id="NMUQ01000002">
    <property type="protein sequence ID" value="OXM14222.1"/>
    <property type="molecule type" value="Genomic_DNA"/>
</dbReference>
<dbReference type="OrthoDB" id="440232at2"/>
<sequence length="432" mass="49073">MLIIKKNVFKGIFKIALALKSIIKPLLSPEQRQRFKKILLKRAYPLQKNDSQEKKLYNGDFGVNLIGYARAEMGIGESCRIAAKSLNAGNIPFGILNYTGTNHARMTDLSWESKEVTEAAYAFNIFHLNAEQMMEAYAFYGDSIFKNRYNIGFWHWELPDFPDEWLENIEFVDEIWAPSTFVVDSIAAKSPVPVIKIPHSIEARIEVERSRDYFGLPQDPFLFLCMYDLKSYQERKNPMGAIKAFQKAFHPEDGSVGLVVKVNGLHDGDRDTKILDEIAAGYKNIYFIKKTLSRSDTNALINTVDSFISLHRSEGFGLGLAEAMYFGKPVIGTGWSSNLDFMNAYNSCLVDYQLVPLDEDYGPYKKGQLWADPNVGTAAVLMDKIFQDATFREKIASNGQRTIREEFSPHAVSKKIKQRLSYIQLWNSGGLK</sequence>
<comment type="caution">
    <text evidence="2">The sequence shown here is derived from an EMBL/GenBank/DDBJ whole genome shotgun (WGS) entry which is preliminary data.</text>
</comment>
<dbReference type="RefSeq" id="WP_089525044.1">
    <property type="nucleotide sequence ID" value="NZ_NMUQ01000002.1"/>
</dbReference>
<dbReference type="PANTHER" id="PTHR46656:SF3">
    <property type="entry name" value="PUTATIVE-RELATED"/>
    <property type="match status" value="1"/>
</dbReference>
<dbReference type="PANTHER" id="PTHR46656">
    <property type="entry name" value="PUTATIVE-RELATED"/>
    <property type="match status" value="1"/>
</dbReference>
<dbReference type="AlphaFoldDB" id="A0A229NWI1"/>
<dbReference type="Gene3D" id="3.40.50.2000">
    <property type="entry name" value="Glycogen Phosphorylase B"/>
    <property type="match status" value="1"/>
</dbReference>
<keyword evidence="3" id="KW-1185">Reference proteome</keyword>
<dbReference type="GO" id="GO:0016757">
    <property type="term" value="F:glycosyltransferase activity"/>
    <property type="evidence" value="ECO:0007669"/>
    <property type="project" value="InterPro"/>
</dbReference>
<gene>
    <name evidence="2" type="ORF">CGZ75_14765</name>
</gene>
<reference evidence="2 3" key="1">
    <citation type="submission" date="2017-07" db="EMBL/GenBank/DDBJ databases">
        <title>Paenibacillus herberti R33 genome sequencing and assembly.</title>
        <authorList>
            <person name="Su W."/>
        </authorList>
    </citation>
    <scope>NUCLEOTIDE SEQUENCE [LARGE SCALE GENOMIC DNA]</scope>
    <source>
        <strain evidence="2 3">R33</strain>
    </source>
</reference>
<dbReference type="Pfam" id="PF00534">
    <property type="entry name" value="Glycos_transf_1"/>
    <property type="match status" value="1"/>
</dbReference>
<evidence type="ECO:0000313" key="2">
    <source>
        <dbReference type="EMBL" id="OXM14222.1"/>
    </source>
</evidence>